<dbReference type="Proteomes" id="UP000676169">
    <property type="component" value="Chromosome"/>
</dbReference>
<dbReference type="EMBL" id="CP073100">
    <property type="protein sequence ID" value="QUE50939.1"/>
    <property type="molecule type" value="Genomic_DNA"/>
</dbReference>
<feature type="compositionally biased region" description="Basic and acidic residues" evidence="1">
    <location>
        <begin position="39"/>
        <end position="60"/>
    </location>
</feature>
<feature type="region of interest" description="Disordered" evidence="1">
    <location>
        <begin position="19"/>
        <end position="60"/>
    </location>
</feature>
<dbReference type="KEGG" id="lamb:KBB96_19025"/>
<dbReference type="Pfam" id="PF13202">
    <property type="entry name" value="EF-hand_5"/>
    <property type="match status" value="1"/>
</dbReference>
<evidence type="ECO:0000313" key="4">
    <source>
        <dbReference type="Proteomes" id="UP000676169"/>
    </source>
</evidence>
<organism evidence="3 4">
    <name type="scientific">Luteolibacter ambystomatis</name>
    <dbReference type="NCBI Taxonomy" id="2824561"/>
    <lineage>
        <taxon>Bacteria</taxon>
        <taxon>Pseudomonadati</taxon>
        <taxon>Verrucomicrobiota</taxon>
        <taxon>Verrucomicrobiia</taxon>
        <taxon>Verrucomicrobiales</taxon>
        <taxon>Verrucomicrobiaceae</taxon>
        <taxon>Luteolibacter</taxon>
    </lineage>
</organism>
<protein>
    <recommendedName>
        <fullName evidence="2">EF-hand domain-containing protein</fullName>
    </recommendedName>
</protein>
<dbReference type="PROSITE" id="PS50222">
    <property type="entry name" value="EF_HAND_2"/>
    <property type="match status" value="1"/>
</dbReference>
<keyword evidence="4" id="KW-1185">Reference proteome</keyword>
<dbReference type="InterPro" id="IPR018247">
    <property type="entry name" value="EF_Hand_1_Ca_BS"/>
</dbReference>
<evidence type="ECO:0000259" key="2">
    <source>
        <dbReference type="PROSITE" id="PS50222"/>
    </source>
</evidence>
<feature type="compositionally biased region" description="Basic and acidic residues" evidence="1">
    <location>
        <begin position="23"/>
        <end position="32"/>
    </location>
</feature>
<feature type="domain" description="EF-hand" evidence="2">
    <location>
        <begin position="46"/>
        <end position="70"/>
    </location>
</feature>
<sequence>MKQHLTILAGFSALVISTQSARAEGETEKPAEQRGGGAAKERILGKFDTNKDGALSKDEVAAMPERLSKRLLEQWDTDKNGELSKTEIDAIKPPAGGGERPNRPKRDGGEPKKEG</sequence>
<dbReference type="AlphaFoldDB" id="A0A975IZ92"/>
<dbReference type="InterPro" id="IPR011992">
    <property type="entry name" value="EF-hand-dom_pair"/>
</dbReference>
<name>A0A975IZ92_9BACT</name>
<dbReference type="Gene3D" id="1.10.238.10">
    <property type="entry name" value="EF-hand"/>
    <property type="match status" value="1"/>
</dbReference>
<evidence type="ECO:0000256" key="1">
    <source>
        <dbReference type="SAM" id="MobiDB-lite"/>
    </source>
</evidence>
<reference evidence="3" key="1">
    <citation type="submission" date="2021-04" db="EMBL/GenBank/DDBJ databases">
        <title>Luteolibacter sp. 32A isolated from the skin of an Anderson's salamander (Ambystoma andersonii).</title>
        <authorList>
            <person name="Spergser J."/>
            <person name="Busse H.-J."/>
        </authorList>
    </citation>
    <scope>NUCLEOTIDE SEQUENCE</scope>
    <source>
        <strain evidence="3">32A</strain>
    </source>
</reference>
<dbReference type="SUPFAM" id="SSF47473">
    <property type="entry name" value="EF-hand"/>
    <property type="match status" value="1"/>
</dbReference>
<dbReference type="PROSITE" id="PS00018">
    <property type="entry name" value="EF_HAND_1"/>
    <property type="match status" value="2"/>
</dbReference>
<accession>A0A975IZ92</accession>
<feature type="compositionally biased region" description="Basic and acidic residues" evidence="1">
    <location>
        <begin position="100"/>
        <end position="115"/>
    </location>
</feature>
<evidence type="ECO:0000313" key="3">
    <source>
        <dbReference type="EMBL" id="QUE50939.1"/>
    </source>
</evidence>
<proteinExistence type="predicted"/>
<feature type="compositionally biased region" description="Basic and acidic residues" evidence="1">
    <location>
        <begin position="72"/>
        <end position="90"/>
    </location>
</feature>
<dbReference type="InterPro" id="IPR002048">
    <property type="entry name" value="EF_hand_dom"/>
</dbReference>
<feature type="region of interest" description="Disordered" evidence="1">
    <location>
        <begin position="72"/>
        <end position="115"/>
    </location>
</feature>
<dbReference type="RefSeq" id="WP_211631078.1">
    <property type="nucleotide sequence ID" value="NZ_CP073100.1"/>
</dbReference>
<gene>
    <name evidence="3" type="ORF">KBB96_19025</name>
</gene>
<dbReference type="GO" id="GO:0005509">
    <property type="term" value="F:calcium ion binding"/>
    <property type="evidence" value="ECO:0007669"/>
    <property type="project" value="InterPro"/>
</dbReference>